<dbReference type="PANTHER" id="PTHR22654">
    <property type="entry name" value="G PROTEIN PATHWAY SUPPRESSOR 2"/>
    <property type="match status" value="1"/>
</dbReference>
<feature type="region of interest" description="Disordered" evidence="1">
    <location>
        <begin position="1"/>
        <end position="36"/>
    </location>
</feature>
<dbReference type="GO" id="GO:0006357">
    <property type="term" value="P:regulation of transcription by RNA polymerase II"/>
    <property type="evidence" value="ECO:0007669"/>
    <property type="project" value="TreeGrafter"/>
</dbReference>
<dbReference type="GO" id="GO:0005667">
    <property type="term" value="C:transcription regulator complex"/>
    <property type="evidence" value="ECO:0007669"/>
    <property type="project" value="TreeGrafter"/>
</dbReference>
<dbReference type="AlphaFoldDB" id="A0A7J7YE76"/>
<comment type="caution">
    <text evidence="2">The sequence shown here is derived from an EMBL/GenBank/DDBJ whole genome shotgun (WGS) entry which is preliminary data.</text>
</comment>
<dbReference type="GO" id="GO:0003712">
    <property type="term" value="F:transcription coregulator activity"/>
    <property type="evidence" value="ECO:0007669"/>
    <property type="project" value="TreeGrafter"/>
</dbReference>
<name>A0A7J7YE76_MYOMY</name>
<reference evidence="2 3" key="1">
    <citation type="journal article" date="2020" name="Nature">
        <title>Six reference-quality genomes reveal evolution of bat adaptations.</title>
        <authorList>
            <person name="Jebb D."/>
            <person name="Huang Z."/>
            <person name="Pippel M."/>
            <person name="Hughes G.M."/>
            <person name="Lavrichenko K."/>
            <person name="Devanna P."/>
            <person name="Winkler S."/>
            <person name="Jermiin L.S."/>
            <person name="Skirmuntt E.C."/>
            <person name="Katzourakis A."/>
            <person name="Burkitt-Gray L."/>
            <person name="Ray D.A."/>
            <person name="Sullivan K.A.M."/>
            <person name="Roscito J.G."/>
            <person name="Kirilenko B.M."/>
            <person name="Davalos L.M."/>
            <person name="Corthals A.P."/>
            <person name="Power M.L."/>
            <person name="Jones G."/>
            <person name="Ransome R.D."/>
            <person name="Dechmann D.K.N."/>
            <person name="Locatelli A.G."/>
            <person name="Puechmaille S.J."/>
            <person name="Fedrigo O."/>
            <person name="Jarvis E.D."/>
            <person name="Hiller M."/>
            <person name="Vernes S.C."/>
            <person name="Myers E.W."/>
            <person name="Teeling E.C."/>
        </authorList>
    </citation>
    <scope>NUCLEOTIDE SEQUENCE [LARGE SCALE GENOMIC DNA]</scope>
    <source>
        <strain evidence="2">MMyoMyo1</strain>
        <tissue evidence="2">Flight muscle</tissue>
    </source>
</reference>
<gene>
    <name evidence="2" type="ORF">mMyoMyo1_011179</name>
</gene>
<protein>
    <recommendedName>
        <fullName evidence="4">G protein pathway suppressor 2</fullName>
    </recommendedName>
</protein>
<evidence type="ECO:0000313" key="2">
    <source>
        <dbReference type="EMBL" id="KAF6360233.1"/>
    </source>
</evidence>
<dbReference type="Proteomes" id="UP000527355">
    <property type="component" value="Unassembled WGS sequence"/>
</dbReference>
<accession>A0A7J7YE76</accession>
<dbReference type="Pfam" id="PF15991">
    <property type="entry name" value="G_path_suppress"/>
    <property type="match status" value="1"/>
</dbReference>
<evidence type="ECO:0008006" key="4">
    <source>
        <dbReference type="Google" id="ProtNLM"/>
    </source>
</evidence>
<proteinExistence type="predicted"/>
<keyword evidence="3" id="KW-1185">Reference proteome</keyword>
<dbReference type="InterPro" id="IPR026094">
    <property type="entry name" value="GPS2"/>
</dbReference>
<sequence>MELEHKQQEKEEMDKVRKEKMKEAQERRKKKEMEERLSLAETKERIRKLQEELWALQEETHLLFLQLKKVVDEEEKVIDEEAKRAEWSDHSDLSCRHTGTHFLSVQGRPGTLSCPAGTLMALMEPNRCPHSKCLPPGILWTQRLSQGTQSTGNANAAQAVPMGLLSSHLTLDPLNNPIDLVSCSERLQHFL</sequence>
<dbReference type="PANTHER" id="PTHR22654:SF2">
    <property type="entry name" value="G PROTEIN PATHWAY SUPPRESSOR 2"/>
    <property type="match status" value="1"/>
</dbReference>
<dbReference type="EMBL" id="JABWUV010000004">
    <property type="protein sequence ID" value="KAF6360233.1"/>
    <property type="molecule type" value="Genomic_DNA"/>
</dbReference>
<evidence type="ECO:0000256" key="1">
    <source>
        <dbReference type="SAM" id="MobiDB-lite"/>
    </source>
</evidence>
<evidence type="ECO:0000313" key="3">
    <source>
        <dbReference type="Proteomes" id="UP000527355"/>
    </source>
</evidence>
<organism evidence="2 3">
    <name type="scientific">Myotis myotis</name>
    <name type="common">Greater mouse-eared bat</name>
    <name type="synonym">Vespertilio myotis</name>
    <dbReference type="NCBI Taxonomy" id="51298"/>
    <lineage>
        <taxon>Eukaryota</taxon>
        <taxon>Metazoa</taxon>
        <taxon>Chordata</taxon>
        <taxon>Craniata</taxon>
        <taxon>Vertebrata</taxon>
        <taxon>Euteleostomi</taxon>
        <taxon>Mammalia</taxon>
        <taxon>Eutheria</taxon>
        <taxon>Laurasiatheria</taxon>
        <taxon>Chiroptera</taxon>
        <taxon>Yangochiroptera</taxon>
        <taxon>Vespertilionidae</taxon>
        <taxon>Myotis</taxon>
    </lineage>
</organism>